<feature type="domain" description="4Fe-4S ferredoxin-type" evidence="10">
    <location>
        <begin position="1"/>
        <end position="28"/>
    </location>
</feature>
<name>A0A923LWH5_9FIRM</name>
<reference evidence="11" key="1">
    <citation type="submission" date="2020-08" db="EMBL/GenBank/DDBJ databases">
        <title>Genome public.</title>
        <authorList>
            <person name="Liu C."/>
            <person name="Sun Q."/>
        </authorList>
    </citation>
    <scope>NUCLEOTIDE SEQUENCE</scope>
    <source>
        <strain evidence="11">NSJ-28</strain>
    </source>
</reference>
<dbReference type="AlphaFoldDB" id="A0A923LWH5"/>
<evidence type="ECO:0000256" key="1">
    <source>
        <dbReference type="ARBA" id="ARBA00001927"/>
    </source>
</evidence>
<keyword evidence="7 9" id="KW-0408">Iron</keyword>
<keyword evidence="12" id="KW-1185">Reference proteome</keyword>
<sequence>MAYVISGACISCGSCAGECPVGAIAEGDGKYEINADACIDCGSCAGSCPVGAISQG</sequence>
<dbReference type="GO" id="GO:0046872">
    <property type="term" value="F:metal ion binding"/>
    <property type="evidence" value="ECO:0007669"/>
    <property type="project" value="UniProtKB-UniRule"/>
</dbReference>
<dbReference type="PROSITE" id="PS00198">
    <property type="entry name" value="4FE4S_FER_1"/>
    <property type="match status" value="1"/>
</dbReference>
<evidence type="ECO:0000256" key="5">
    <source>
        <dbReference type="ARBA" id="ARBA00022723"/>
    </source>
</evidence>
<comment type="cofactor">
    <cofactor evidence="2 9">
        <name>[4Fe-4S] cluster</name>
        <dbReference type="ChEBI" id="CHEBI:49883"/>
    </cofactor>
</comment>
<dbReference type="PANTHER" id="PTHR42859:SF2">
    <property type="entry name" value="FERREDOXIN"/>
    <property type="match status" value="1"/>
</dbReference>
<dbReference type="InterPro" id="IPR017896">
    <property type="entry name" value="4Fe4S_Fe-S-bd"/>
</dbReference>
<organism evidence="11 12">
    <name type="scientific">Agathobaculum faecis</name>
    <dbReference type="NCBI Taxonomy" id="2763013"/>
    <lineage>
        <taxon>Bacteria</taxon>
        <taxon>Bacillati</taxon>
        <taxon>Bacillota</taxon>
        <taxon>Clostridia</taxon>
        <taxon>Eubacteriales</taxon>
        <taxon>Butyricicoccaceae</taxon>
        <taxon>Agathobaculum</taxon>
    </lineage>
</organism>
<keyword evidence="8 9" id="KW-0411">Iron-sulfur</keyword>
<comment type="function">
    <text evidence="9">Ferredoxins are iron-sulfur proteins that transfer electrons in a wide variety of metabolic reactions.</text>
</comment>
<dbReference type="PRINTS" id="PR00354">
    <property type="entry name" value="7FE8SFRDOXIN"/>
</dbReference>
<evidence type="ECO:0000256" key="6">
    <source>
        <dbReference type="ARBA" id="ARBA00022982"/>
    </source>
</evidence>
<dbReference type="GO" id="GO:0051539">
    <property type="term" value="F:4 iron, 4 sulfur cluster binding"/>
    <property type="evidence" value="ECO:0007669"/>
    <property type="project" value="UniProtKB-UniRule"/>
</dbReference>
<comment type="caution">
    <text evidence="11">The sequence shown here is derived from an EMBL/GenBank/DDBJ whole genome shotgun (WGS) entry which is preliminary data.</text>
</comment>
<dbReference type="SUPFAM" id="SSF54862">
    <property type="entry name" value="4Fe-4S ferredoxins"/>
    <property type="match status" value="1"/>
</dbReference>
<keyword evidence="3 9" id="KW-0813">Transport</keyword>
<evidence type="ECO:0000256" key="7">
    <source>
        <dbReference type="ARBA" id="ARBA00023004"/>
    </source>
</evidence>
<keyword evidence="6 9" id="KW-0249">Electron transport</keyword>
<dbReference type="InterPro" id="IPR000813">
    <property type="entry name" value="7Fe_ferredoxin"/>
</dbReference>
<evidence type="ECO:0000259" key="10">
    <source>
        <dbReference type="PROSITE" id="PS51379"/>
    </source>
</evidence>
<proteinExistence type="predicted"/>
<evidence type="ECO:0000256" key="2">
    <source>
        <dbReference type="ARBA" id="ARBA00001966"/>
    </source>
</evidence>
<feature type="domain" description="4Fe-4S ferredoxin-type" evidence="10">
    <location>
        <begin position="29"/>
        <end position="56"/>
    </location>
</feature>
<evidence type="ECO:0000313" key="12">
    <source>
        <dbReference type="Proteomes" id="UP000606499"/>
    </source>
</evidence>
<dbReference type="RefSeq" id="WP_054328336.1">
    <property type="nucleotide sequence ID" value="NZ_JACOPL010000023.1"/>
</dbReference>
<accession>A0A923LWH5</accession>
<comment type="cofactor">
    <cofactor evidence="1">
        <name>[3Fe-4S] cluster</name>
        <dbReference type="ChEBI" id="CHEBI:21137"/>
    </cofactor>
</comment>
<dbReference type="PROSITE" id="PS51379">
    <property type="entry name" value="4FE4S_FER_2"/>
    <property type="match status" value="2"/>
</dbReference>
<evidence type="ECO:0000256" key="8">
    <source>
        <dbReference type="ARBA" id="ARBA00023014"/>
    </source>
</evidence>
<keyword evidence="4 9" id="KW-0004">4Fe-4S</keyword>
<dbReference type="Pfam" id="PF13187">
    <property type="entry name" value="Fer4_9"/>
    <property type="match status" value="1"/>
</dbReference>
<dbReference type="Gene3D" id="3.30.70.20">
    <property type="match status" value="1"/>
</dbReference>
<dbReference type="EMBL" id="JACOPL010000023">
    <property type="protein sequence ID" value="MBC5726671.1"/>
    <property type="molecule type" value="Genomic_DNA"/>
</dbReference>
<evidence type="ECO:0000256" key="4">
    <source>
        <dbReference type="ARBA" id="ARBA00022485"/>
    </source>
</evidence>
<dbReference type="Proteomes" id="UP000606499">
    <property type="component" value="Unassembled WGS sequence"/>
</dbReference>
<evidence type="ECO:0000256" key="3">
    <source>
        <dbReference type="ARBA" id="ARBA00022448"/>
    </source>
</evidence>
<evidence type="ECO:0000256" key="9">
    <source>
        <dbReference type="RuleBase" id="RU365098"/>
    </source>
</evidence>
<protein>
    <recommendedName>
        <fullName evidence="9">Ferredoxin</fullName>
    </recommendedName>
</protein>
<dbReference type="PANTHER" id="PTHR42859">
    <property type="entry name" value="OXIDOREDUCTASE"/>
    <property type="match status" value="1"/>
</dbReference>
<dbReference type="InterPro" id="IPR017900">
    <property type="entry name" value="4Fe4S_Fe_S_CS"/>
</dbReference>
<keyword evidence="5 9" id="KW-0479">Metal-binding</keyword>
<gene>
    <name evidence="11" type="ORF">H8S45_14550</name>
</gene>
<dbReference type="InterPro" id="IPR050294">
    <property type="entry name" value="RnfB_subfamily"/>
</dbReference>
<evidence type="ECO:0000313" key="11">
    <source>
        <dbReference type="EMBL" id="MBC5726671.1"/>
    </source>
</evidence>
<dbReference type="GO" id="GO:0009055">
    <property type="term" value="F:electron transfer activity"/>
    <property type="evidence" value="ECO:0007669"/>
    <property type="project" value="UniProtKB-UniRule"/>
</dbReference>